<dbReference type="Pfam" id="PF03374">
    <property type="entry name" value="ANT"/>
    <property type="match status" value="1"/>
</dbReference>
<dbReference type="EMBL" id="JALBUS010000007">
    <property type="protein sequence ID" value="MDX8417403.1"/>
    <property type="molecule type" value="Genomic_DNA"/>
</dbReference>
<accession>A0ABU4WNS3</accession>
<keyword evidence="3" id="KW-1185">Reference proteome</keyword>
<evidence type="ECO:0000259" key="1">
    <source>
        <dbReference type="PROSITE" id="PS51750"/>
    </source>
</evidence>
<organism evidence="2 3">
    <name type="scientific">Absicoccus intestinalis</name>
    <dbReference type="NCBI Taxonomy" id="2926319"/>
    <lineage>
        <taxon>Bacteria</taxon>
        <taxon>Bacillati</taxon>
        <taxon>Bacillota</taxon>
        <taxon>Erysipelotrichia</taxon>
        <taxon>Erysipelotrichales</taxon>
        <taxon>Erysipelotrichaceae</taxon>
        <taxon>Absicoccus</taxon>
    </lineage>
</organism>
<dbReference type="Pfam" id="PF02498">
    <property type="entry name" value="Bro-N"/>
    <property type="match status" value="1"/>
</dbReference>
<dbReference type="PANTHER" id="PTHR36180:SF2">
    <property type="entry name" value="BRO FAMILY PROTEIN"/>
    <property type="match status" value="1"/>
</dbReference>
<evidence type="ECO:0000313" key="3">
    <source>
        <dbReference type="Proteomes" id="UP001285244"/>
    </source>
</evidence>
<reference evidence="2 3" key="1">
    <citation type="submission" date="2022-03" db="EMBL/GenBank/DDBJ databases">
        <title>Novel taxa within the pig intestine.</title>
        <authorList>
            <person name="Wylensek D."/>
            <person name="Bishof K."/>
            <person name="Afrizal A."/>
            <person name="Clavel T."/>
        </authorList>
    </citation>
    <scope>NUCLEOTIDE SEQUENCE [LARGE SCALE GENOMIC DNA]</scope>
    <source>
        <strain evidence="2 3">Cla-KB-P134</strain>
    </source>
</reference>
<dbReference type="InterPro" id="IPR003497">
    <property type="entry name" value="BRO_N_domain"/>
</dbReference>
<evidence type="ECO:0000313" key="2">
    <source>
        <dbReference type="EMBL" id="MDX8417403.1"/>
    </source>
</evidence>
<proteinExistence type="predicted"/>
<gene>
    <name evidence="2" type="ORF">MOZ64_06050</name>
</gene>
<feature type="domain" description="Bro-N" evidence="1">
    <location>
        <begin position="1"/>
        <end position="107"/>
    </location>
</feature>
<dbReference type="RefSeq" id="WP_320325699.1">
    <property type="nucleotide sequence ID" value="NZ_JALBUS010000007.1"/>
</dbReference>
<dbReference type="SMART" id="SM01040">
    <property type="entry name" value="Bro-N"/>
    <property type="match status" value="1"/>
</dbReference>
<name>A0ABU4WNS3_9FIRM</name>
<dbReference type="Proteomes" id="UP001285244">
    <property type="component" value="Unassembled WGS sequence"/>
</dbReference>
<sequence>MEQIQTFTSEEFGSVRTTMINDEPWFVGKDVADILGYSKSRNAIALHVDEDDALKQGLTDSLGRVQETIIINESGLYSLILSSKLPTAKKFKRWVTSEVLPSIRKNGAYLTDKKAYDITHDKSSLIDLLQQAADQLKEKDVVIERMKPKALFADAVNDSETDILIGDLAKLIKQNGHDIGQKRLFAWMRDNGYLMKSGNSKNLPTQKSMELGLFRIKERTINNPDGSVRITKTTMATGKGQIYFVNKFCKE</sequence>
<protein>
    <submittedName>
        <fullName evidence="2">Phage antirepressor</fullName>
    </submittedName>
</protein>
<dbReference type="InterPro" id="IPR005039">
    <property type="entry name" value="Ant_C"/>
</dbReference>
<dbReference type="PANTHER" id="PTHR36180">
    <property type="entry name" value="DNA-BINDING PROTEIN-RELATED-RELATED"/>
    <property type="match status" value="1"/>
</dbReference>
<comment type="caution">
    <text evidence="2">The sequence shown here is derived from an EMBL/GenBank/DDBJ whole genome shotgun (WGS) entry which is preliminary data.</text>
</comment>
<dbReference type="PROSITE" id="PS51750">
    <property type="entry name" value="BRO_N"/>
    <property type="match status" value="1"/>
</dbReference>